<name>A0AAD7GSH2_MYCRO</name>
<dbReference type="InterPro" id="IPR058543">
    <property type="entry name" value="Beta-prop_RSE1/DDB1/CPSF1_2nd"/>
</dbReference>
<dbReference type="InterPro" id="IPR015943">
    <property type="entry name" value="WD40/YVTN_repeat-like_dom_sf"/>
</dbReference>
<dbReference type="Pfam" id="PF23726">
    <property type="entry name" value="Beta-prop_RSE1_2nd"/>
    <property type="match status" value="1"/>
</dbReference>
<evidence type="ECO:0000256" key="3">
    <source>
        <dbReference type="SAM" id="MobiDB-lite"/>
    </source>
</evidence>
<evidence type="ECO:0000313" key="7">
    <source>
        <dbReference type="EMBL" id="KAJ7704293.1"/>
    </source>
</evidence>
<feature type="domain" description="RSE1/DDB1/CPSF1 C-terminal" evidence="4">
    <location>
        <begin position="1061"/>
        <end position="1385"/>
    </location>
</feature>
<proteinExistence type="predicted"/>
<comment type="subcellular location">
    <subcellularLocation>
        <location evidence="1">Nucleus</location>
    </subcellularLocation>
</comment>
<gene>
    <name evidence="7" type="ORF">B0H17DRAFT_1039183</name>
</gene>
<evidence type="ECO:0000256" key="1">
    <source>
        <dbReference type="ARBA" id="ARBA00004123"/>
    </source>
</evidence>
<sequence>MHALHHEILPPSGVQFATSLRLTPSTLAAPPNGLVSSTRTLCNLVLARSNLLRIFEVCEEQAPFASPVDEKDGRVRKGTEAVEGEVEMDTGGDGFVNISKSASHKSTVFPPTVTRIYFVREHSLHGIVTGIEGIQVMASLNDKLDRLLISFKDAKIALMEWSDLVHDLVTVSIHTYERAPQLISMDPSSFRAMLRVDPASRCAALSLPKDAIAILPFYQTQADLDVMEQEATLSRDVPYSPSFILDLPESVEEHMRNVIDFAFLPGFNNPTMAVLFQTQQTWTGRLKEYKDTVKLSIFTLDVVSQHYPVISSVSGLPYDCISLLPCSTSLGGVVVLTSNSIIYIDRSSRRIALPLNGWSSRITDMSMPAIAPEDQTRNLALEGSRAVFADDKTILVILKDGTVYPVEIVSDGKMVSKLVAALPLAQTTIPEVARKLGHDLVFVGSSVGPSVLFRAARIEEEIQDQEADVHAVAQVDEPMDVYEDDEDIFGPSKTPNPVGNGLSRKPKKMRTVTHLSLCDTLEAHGSIADMAFSVAWNGDRPVAELVTATGTGPLGGFTLFQRDLPIRTKRKIHAIGGARGLWALAIRQPLNASGHSYPSQGDNDNLIISTDANPSPGLSRQAHRGPKNDITISYRTPGTTIGAGSFSQGTAILAVMTNVIRVLEPDGSERQSIKDTDGTIPRPKIRACSISDPFVILLREDDSLGMFIETDKGRIRRKDMTALGSKNSRYLAGCFFNDVTGIFDSCLESAAVPDSAVSADRHQMATVTGVTSGNCSKWLVLVRPQGVVEIWTLPKMTLVFSTPLLASLQNVITDSHQPPALSPPEDPPRRPQDLDIEQILIAPLGESSPKPHLFVFLRSGHLAIYETVPGAIPEELPTPPRASTLNLKFVKVLSKAFEIQRSDEAEKSILAEQKRISRQFIPFVTSRPSGHTLSGVFFTGDHPSWILATNKSAVKIRPSGHSVVHAFTACSLWDSKGDFLLYSEEGPTLLEWVPDFNLDTTLPSKSVPRGRSYSSVVFDPSTSLIIAASSLQAKFASFDEDGNRVWEPDAPNVADPLCDCSCLELISPDLWITMDGFEFATNEFITAMSCVTLETSSTESGSKEFIAVGTTINRGEDLAAKGSTYVFEIVEVVPDPALAPKRWYKLRLRFRDDAKGPVTAICGFNGYLVSSMGQKIFVRAFDDDRLVGVAFLDVGVYVTSLRTLKNLLLIGDAVKSIMFVAFQEDPYKLVVLAKDITPVCVTTGDFFFAEGEMAIVTGDEEGVIRMYEYNPNDPESKDGRHLLLRTEFHSQSEYRTSTLIARRTKEEVIPQAKLICGSTDGSLKCLTPVDEVTAKRLQLLQGQLTRNIQHVAGLNPKALRIVRNDYVSKPLSKGILDGNLLLHFEDLPVTRQNEMTRQIGTERAQVLRDWAALSGAW</sequence>
<evidence type="ECO:0000256" key="2">
    <source>
        <dbReference type="ARBA" id="ARBA00023242"/>
    </source>
</evidence>
<dbReference type="Proteomes" id="UP001221757">
    <property type="component" value="Unassembled WGS sequence"/>
</dbReference>
<keyword evidence="8" id="KW-1185">Reference proteome</keyword>
<dbReference type="Pfam" id="PF03178">
    <property type="entry name" value="CPSF_A"/>
    <property type="match status" value="1"/>
</dbReference>
<feature type="domain" description="RSE1/DDB1/CPSF1 first beta-propeller" evidence="5">
    <location>
        <begin position="120"/>
        <end position="459"/>
    </location>
</feature>
<dbReference type="Gene3D" id="2.130.10.10">
    <property type="entry name" value="YVTN repeat-like/Quinoprotein amine dehydrogenase"/>
    <property type="match status" value="3"/>
</dbReference>
<dbReference type="InterPro" id="IPR050358">
    <property type="entry name" value="RSE1/DDB1/CFT1"/>
</dbReference>
<dbReference type="PANTHER" id="PTHR10644">
    <property type="entry name" value="DNA REPAIR/RNA PROCESSING CPSF FAMILY"/>
    <property type="match status" value="1"/>
</dbReference>
<dbReference type="GO" id="GO:0003676">
    <property type="term" value="F:nucleic acid binding"/>
    <property type="evidence" value="ECO:0007669"/>
    <property type="project" value="InterPro"/>
</dbReference>
<dbReference type="SUPFAM" id="SSF82171">
    <property type="entry name" value="DPP6 N-terminal domain-like"/>
    <property type="match status" value="1"/>
</dbReference>
<dbReference type="InterPro" id="IPR004871">
    <property type="entry name" value="RSE1/DDB1/CPSF1_C"/>
</dbReference>
<feature type="domain" description="RSE1/DDB1/CPSF1 second beta-propeller" evidence="6">
    <location>
        <begin position="576"/>
        <end position="968"/>
    </location>
</feature>
<protein>
    <submittedName>
        <fullName evidence="7">CPSF A subunit region-domain-containing protein</fullName>
    </submittedName>
</protein>
<evidence type="ECO:0000259" key="4">
    <source>
        <dbReference type="Pfam" id="PF03178"/>
    </source>
</evidence>
<comment type="caution">
    <text evidence="7">The sequence shown here is derived from an EMBL/GenBank/DDBJ whole genome shotgun (WGS) entry which is preliminary data.</text>
</comment>
<organism evidence="7 8">
    <name type="scientific">Mycena rosella</name>
    <name type="common">Pink bonnet</name>
    <name type="synonym">Agaricus rosellus</name>
    <dbReference type="NCBI Taxonomy" id="1033263"/>
    <lineage>
        <taxon>Eukaryota</taxon>
        <taxon>Fungi</taxon>
        <taxon>Dikarya</taxon>
        <taxon>Basidiomycota</taxon>
        <taxon>Agaricomycotina</taxon>
        <taxon>Agaricomycetes</taxon>
        <taxon>Agaricomycetidae</taxon>
        <taxon>Agaricales</taxon>
        <taxon>Marasmiineae</taxon>
        <taxon>Mycenaceae</taxon>
        <taxon>Mycena</taxon>
    </lineage>
</organism>
<dbReference type="GO" id="GO:0005634">
    <property type="term" value="C:nucleus"/>
    <property type="evidence" value="ECO:0007669"/>
    <property type="project" value="UniProtKB-SubCell"/>
</dbReference>
<evidence type="ECO:0000259" key="5">
    <source>
        <dbReference type="Pfam" id="PF10433"/>
    </source>
</evidence>
<evidence type="ECO:0000259" key="6">
    <source>
        <dbReference type="Pfam" id="PF23726"/>
    </source>
</evidence>
<dbReference type="Pfam" id="PF10433">
    <property type="entry name" value="Beta-prop_RSE1_1st"/>
    <property type="match status" value="1"/>
</dbReference>
<evidence type="ECO:0000313" key="8">
    <source>
        <dbReference type="Proteomes" id="UP001221757"/>
    </source>
</evidence>
<dbReference type="InterPro" id="IPR018846">
    <property type="entry name" value="Beta-prop_RSE1/DDB1/CPSF1_1st"/>
</dbReference>
<feature type="region of interest" description="Disordered" evidence="3">
    <location>
        <begin position="487"/>
        <end position="506"/>
    </location>
</feature>
<reference evidence="7" key="1">
    <citation type="submission" date="2023-03" db="EMBL/GenBank/DDBJ databases">
        <title>Massive genome expansion in bonnet fungi (Mycena s.s.) driven by repeated elements and novel gene families across ecological guilds.</title>
        <authorList>
            <consortium name="Lawrence Berkeley National Laboratory"/>
            <person name="Harder C.B."/>
            <person name="Miyauchi S."/>
            <person name="Viragh M."/>
            <person name="Kuo A."/>
            <person name="Thoen E."/>
            <person name="Andreopoulos B."/>
            <person name="Lu D."/>
            <person name="Skrede I."/>
            <person name="Drula E."/>
            <person name="Henrissat B."/>
            <person name="Morin E."/>
            <person name="Kohler A."/>
            <person name="Barry K."/>
            <person name="LaButti K."/>
            <person name="Morin E."/>
            <person name="Salamov A."/>
            <person name="Lipzen A."/>
            <person name="Mereny Z."/>
            <person name="Hegedus B."/>
            <person name="Baldrian P."/>
            <person name="Stursova M."/>
            <person name="Weitz H."/>
            <person name="Taylor A."/>
            <person name="Grigoriev I.V."/>
            <person name="Nagy L.G."/>
            <person name="Martin F."/>
            <person name="Kauserud H."/>
        </authorList>
    </citation>
    <scope>NUCLEOTIDE SEQUENCE</scope>
    <source>
        <strain evidence="7">CBHHK067</strain>
    </source>
</reference>
<keyword evidence="2" id="KW-0539">Nucleus</keyword>
<accession>A0AAD7GSH2</accession>
<dbReference type="EMBL" id="JARKIE010000010">
    <property type="protein sequence ID" value="KAJ7704293.1"/>
    <property type="molecule type" value="Genomic_DNA"/>
</dbReference>